<protein>
    <submittedName>
        <fullName evidence="1">Uncharacterized protein</fullName>
    </submittedName>
</protein>
<dbReference type="EMBL" id="QTSU01000002">
    <property type="protein sequence ID" value="RDZ27589.1"/>
    <property type="molecule type" value="Genomic_DNA"/>
</dbReference>
<dbReference type="AlphaFoldDB" id="A0A371K0Y6"/>
<evidence type="ECO:0000313" key="2">
    <source>
        <dbReference type="Proteomes" id="UP000264492"/>
    </source>
</evidence>
<name>A0A371K0Y6_9GAMM</name>
<sequence length="88" mass="9156">MLIASLSVTGCAAVASKTNTLTDERILSETGGVLGLSPSELTLVERRTEGVNTYVTLKAKNGKTYACTVNGGNLFSFGMTNPPVCSAR</sequence>
<reference evidence="1 2" key="1">
    <citation type="submission" date="2018-08" db="EMBL/GenBank/DDBJ databases">
        <title>Lysobacter sp. zong2l5, whole genome shotgun sequence.</title>
        <authorList>
            <person name="Zhang X."/>
            <person name="Feng G."/>
            <person name="Zhu H."/>
        </authorList>
    </citation>
    <scope>NUCLEOTIDE SEQUENCE [LARGE SCALE GENOMIC DNA]</scope>
    <source>
        <strain evidence="2">zong2l5</strain>
    </source>
</reference>
<evidence type="ECO:0000313" key="1">
    <source>
        <dbReference type="EMBL" id="RDZ27589.1"/>
    </source>
</evidence>
<comment type="caution">
    <text evidence="1">The sequence shown here is derived from an EMBL/GenBank/DDBJ whole genome shotgun (WGS) entry which is preliminary data.</text>
</comment>
<accession>A0A371K0Y6</accession>
<proteinExistence type="predicted"/>
<organism evidence="1 2">
    <name type="scientific">Lysobacter silvisoli</name>
    <dbReference type="NCBI Taxonomy" id="2293254"/>
    <lineage>
        <taxon>Bacteria</taxon>
        <taxon>Pseudomonadati</taxon>
        <taxon>Pseudomonadota</taxon>
        <taxon>Gammaproteobacteria</taxon>
        <taxon>Lysobacterales</taxon>
        <taxon>Lysobacteraceae</taxon>
        <taxon>Lysobacter</taxon>
    </lineage>
</organism>
<keyword evidence="2" id="KW-1185">Reference proteome</keyword>
<dbReference type="OrthoDB" id="6885719at2"/>
<gene>
    <name evidence="1" type="ORF">DX914_13725</name>
</gene>
<dbReference type="Proteomes" id="UP000264492">
    <property type="component" value="Unassembled WGS sequence"/>
</dbReference>